<dbReference type="PANTHER" id="PTHR44942">
    <property type="entry name" value="METHYLTRANSF_11 DOMAIN-CONTAINING PROTEIN"/>
    <property type="match status" value="1"/>
</dbReference>
<evidence type="ECO:0000313" key="5">
    <source>
        <dbReference type="EMBL" id="CAL5221688.1"/>
    </source>
</evidence>
<keyword evidence="6" id="KW-1185">Reference proteome</keyword>
<dbReference type="Proteomes" id="UP001497392">
    <property type="component" value="Unassembled WGS sequence"/>
</dbReference>
<evidence type="ECO:0000256" key="2">
    <source>
        <dbReference type="ARBA" id="ARBA00022603"/>
    </source>
</evidence>
<evidence type="ECO:0000256" key="1">
    <source>
        <dbReference type="ARBA" id="ARBA00008361"/>
    </source>
</evidence>
<dbReference type="EMBL" id="CAXHTA020000005">
    <property type="protein sequence ID" value="CAL5221688.1"/>
    <property type="molecule type" value="Genomic_DNA"/>
</dbReference>
<dbReference type="InterPro" id="IPR029063">
    <property type="entry name" value="SAM-dependent_MTases_sf"/>
</dbReference>
<sequence length="280" mass="31614">MVNDERVHKISSQGFSLQVDAYEQGRPGYPLEAVQYALKELHLNEGHKKVLDLAAGTGKLTRMLAQQPNLEIVAVEPNEAMVGKFKALQPHIEIHQAAAQDLPFEDNSLDAVCAAQAFHWFANEDSLREIHRVLKPTGGFIMFANREDDRDSWARAILCSFEPYSKGIPQYWTGDWVNVWRGDYAAQHYDVPRDDPRSRSVFFEHSVTVTRQQAWARIVSRSYLAVLPQEELAEVKATFESVLEANKNKFHTPPGAASSDADSEVAAIPLRLEVFIARKR</sequence>
<dbReference type="PANTHER" id="PTHR44942:SF4">
    <property type="entry name" value="METHYLTRANSFERASE TYPE 11 DOMAIN-CONTAINING PROTEIN"/>
    <property type="match status" value="1"/>
</dbReference>
<proteinExistence type="inferred from homology"/>
<accession>A0ABP1FNZ6</accession>
<dbReference type="CDD" id="cd02440">
    <property type="entry name" value="AdoMet_MTases"/>
    <property type="match status" value="1"/>
</dbReference>
<dbReference type="InterPro" id="IPR013216">
    <property type="entry name" value="Methyltransf_11"/>
</dbReference>
<feature type="domain" description="Methyltransferase type 11" evidence="4">
    <location>
        <begin position="51"/>
        <end position="141"/>
    </location>
</feature>
<evidence type="ECO:0000313" key="6">
    <source>
        <dbReference type="Proteomes" id="UP001497392"/>
    </source>
</evidence>
<keyword evidence="3" id="KW-0808">Transferase</keyword>
<dbReference type="SUPFAM" id="SSF53335">
    <property type="entry name" value="S-adenosyl-L-methionine-dependent methyltransferases"/>
    <property type="match status" value="1"/>
</dbReference>
<reference evidence="5 6" key="1">
    <citation type="submission" date="2024-06" db="EMBL/GenBank/DDBJ databases">
        <authorList>
            <person name="Kraege A."/>
            <person name="Thomma B."/>
        </authorList>
    </citation>
    <scope>NUCLEOTIDE SEQUENCE [LARGE SCALE GENOMIC DNA]</scope>
</reference>
<protein>
    <submittedName>
        <fullName evidence="5">G3922 protein</fullName>
    </submittedName>
</protein>
<gene>
    <name evidence="5" type="primary">g3922</name>
    <name evidence="5" type="ORF">VP750_LOCUS3347</name>
</gene>
<name>A0ABP1FNZ6_9CHLO</name>
<evidence type="ECO:0000259" key="4">
    <source>
        <dbReference type="Pfam" id="PF08241"/>
    </source>
</evidence>
<keyword evidence="2" id="KW-0489">Methyltransferase</keyword>
<dbReference type="Pfam" id="PF08241">
    <property type="entry name" value="Methyltransf_11"/>
    <property type="match status" value="1"/>
</dbReference>
<comment type="similarity">
    <text evidence="1">Belongs to the methyltransferase superfamily.</text>
</comment>
<dbReference type="Gene3D" id="3.40.50.150">
    <property type="entry name" value="Vaccinia Virus protein VP39"/>
    <property type="match status" value="1"/>
</dbReference>
<dbReference type="InterPro" id="IPR051052">
    <property type="entry name" value="Diverse_substrate_MTase"/>
</dbReference>
<comment type="caution">
    <text evidence="5">The sequence shown here is derived from an EMBL/GenBank/DDBJ whole genome shotgun (WGS) entry which is preliminary data.</text>
</comment>
<evidence type="ECO:0000256" key="3">
    <source>
        <dbReference type="ARBA" id="ARBA00022679"/>
    </source>
</evidence>
<organism evidence="5 6">
    <name type="scientific">Coccomyxa viridis</name>
    <dbReference type="NCBI Taxonomy" id="1274662"/>
    <lineage>
        <taxon>Eukaryota</taxon>
        <taxon>Viridiplantae</taxon>
        <taxon>Chlorophyta</taxon>
        <taxon>core chlorophytes</taxon>
        <taxon>Trebouxiophyceae</taxon>
        <taxon>Trebouxiophyceae incertae sedis</taxon>
        <taxon>Coccomyxaceae</taxon>
        <taxon>Coccomyxa</taxon>
    </lineage>
</organism>